<keyword evidence="3" id="KW-1185">Reference proteome</keyword>
<protein>
    <recommendedName>
        <fullName evidence="4">Tetratricopeptide repeat protein</fullName>
    </recommendedName>
</protein>
<dbReference type="Proteomes" id="UP000297149">
    <property type="component" value="Chromosome"/>
</dbReference>
<dbReference type="EMBL" id="CP039396">
    <property type="protein sequence ID" value="QCD41986.1"/>
    <property type="molecule type" value="Genomic_DNA"/>
</dbReference>
<proteinExistence type="predicted"/>
<keyword evidence="1" id="KW-0472">Membrane</keyword>
<name>A0A4P7W239_9BACT</name>
<dbReference type="AlphaFoldDB" id="A0A4P7W239"/>
<accession>A0A4P7W239</accession>
<dbReference type="RefSeq" id="WP_136414894.1">
    <property type="nucleotide sequence ID" value="NZ_CP039396.1"/>
</dbReference>
<sequence length="544" mass="62874">MEKFILSIITLLTLFAVVGCSGAPDRTLYEAEAVMTEHPDSALALLRSLNLGEIRGKSSRALYALLFTQAQFKNYLDVDNDSLITEAVDYYEDGPDHFRSMLASYYYGRVRLNKGDYANAIFAFYNAYELADAVGDSFWRGMIAERICEIYEKTFNYTEMIKFAKIEYTNFKEHGNPLYIHDGMLDLASAYHYDLKYDSAIIVCRQLLDSALMRGDRELEEDARRNMALSYFGWGKYDSAAVIYKYICETDYTLPSDSAYLGLIYLRNNMVSKAKSIIPQSTCTNNVGTWMKYNILLSLGNRDSALTVLQDIMTEHEKRDRELIRYNLSGALMDYHAYKLALEHERSRFSKAMLWLAVFVTVMIIIVGAYFSYRHIRRQRLQIEKNIMLADNLREMLETKDENHNRMILDLLGDRFAMLDDFCRVMYEKGNSVQAKKNVSKVVESLIGQFSQDKNKISELATYVDAHYENIMSKFNADFPNLMENDYLLFLYSIYGFSTSAIALFLGLDNVTGVYDRRKRLKNKIKASDSGNRQIYLAILDKRR</sequence>
<feature type="transmembrane region" description="Helical" evidence="1">
    <location>
        <begin position="352"/>
        <end position="373"/>
    </location>
</feature>
<gene>
    <name evidence="2" type="ORF">E7747_06675</name>
</gene>
<evidence type="ECO:0008006" key="4">
    <source>
        <dbReference type="Google" id="ProtNLM"/>
    </source>
</evidence>
<organism evidence="2 3">
    <name type="scientific">Duncaniella dubosii</name>
    <dbReference type="NCBI Taxonomy" id="2518971"/>
    <lineage>
        <taxon>Bacteria</taxon>
        <taxon>Pseudomonadati</taxon>
        <taxon>Bacteroidota</taxon>
        <taxon>Bacteroidia</taxon>
        <taxon>Bacteroidales</taxon>
        <taxon>Muribaculaceae</taxon>
        <taxon>Duncaniella</taxon>
    </lineage>
</organism>
<feature type="transmembrane region" description="Helical" evidence="1">
    <location>
        <begin position="487"/>
        <end position="508"/>
    </location>
</feature>
<dbReference type="InterPro" id="IPR011990">
    <property type="entry name" value="TPR-like_helical_dom_sf"/>
</dbReference>
<dbReference type="Gene3D" id="1.25.40.10">
    <property type="entry name" value="Tetratricopeptide repeat domain"/>
    <property type="match status" value="1"/>
</dbReference>
<dbReference type="KEGG" id="ddb:E7747_06675"/>
<keyword evidence="1" id="KW-1133">Transmembrane helix</keyword>
<evidence type="ECO:0000313" key="2">
    <source>
        <dbReference type="EMBL" id="QCD41986.1"/>
    </source>
</evidence>
<dbReference type="PROSITE" id="PS51257">
    <property type="entry name" value="PROKAR_LIPOPROTEIN"/>
    <property type="match status" value="1"/>
</dbReference>
<dbReference type="SUPFAM" id="SSF48452">
    <property type="entry name" value="TPR-like"/>
    <property type="match status" value="1"/>
</dbReference>
<keyword evidence="1" id="KW-0812">Transmembrane</keyword>
<evidence type="ECO:0000313" key="3">
    <source>
        <dbReference type="Proteomes" id="UP000297149"/>
    </source>
</evidence>
<evidence type="ECO:0000256" key="1">
    <source>
        <dbReference type="SAM" id="Phobius"/>
    </source>
</evidence>
<reference evidence="3" key="1">
    <citation type="submission" date="2019-02" db="EMBL/GenBank/DDBJ databases">
        <title>Isolation and identification of novel species under the genus Muribaculum.</title>
        <authorList>
            <person name="Miyake S."/>
            <person name="Ding Y."/>
            <person name="Low A."/>
            <person name="Soh M."/>
            <person name="Seedorf H."/>
        </authorList>
    </citation>
    <scope>NUCLEOTIDE SEQUENCE [LARGE SCALE GENOMIC DNA]</scope>
    <source>
        <strain evidence="3">H5</strain>
    </source>
</reference>